<dbReference type="Pfam" id="PF09527">
    <property type="entry name" value="ATPase_gene1"/>
    <property type="match status" value="1"/>
</dbReference>
<dbReference type="AlphaFoldDB" id="A0AA43XKF1"/>
<name>A0AA43XKF1_9CLOT</name>
<comment type="caution">
    <text evidence="2">The sequence shown here is derived from an EMBL/GenBank/DDBJ whole genome shotgun (WGS) entry which is preliminary data.</text>
</comment>
<dbReference type="Proteomes" id="UP000449710">
    <property type="component" value="Unassembled WGS sequence"/>
</dbReference>
<feature type="transmembrane region" description="Helical" evidence="1">
    <location>
        <begin position="55"/>
        <end position="73"/>
    </location>
</feature>
<dbReference type="InterPro" id="IPR032820">
    <property type="entry name" value="ATPase_put"/>
</dbReference>
<dbReference type="EMBL" id="SUMG01000007">
    <property type="protein sequence ID" value="NBG88337.1"/>
    <property type="molecule type" value="Genomic_DNA"/>
</dbReference>
<evidence type="ECO:0000313" key="3">
    <source>
        <dbReference type="Proteomes" id="UP000449710"/>
    </source>
</evidence>
<protein>
    <submittedName>
        <fullName evidence="2">AtpZ/AtpI family protein</fullName>
    </submittedName>
</protein>
<gene>
    <name evidence="2" type="ORF">ISALK_07460</name>
</gene>
<proteinExistence type="predicted"/>
<organism evidence="2 3">
    <name type="scientific">Isachenkonia alkalipeptolytica</name>
    <dbReference type="NCBI Taxonomy" id="2565777"/>
    <lineage>
        <taxon>Bacteria</taxon>
        <taxon>Bacillati</taxon>
        <taxon>Bacillota</taxon>
        <taxon>Clostridia</taxon>
        <taxon>Eubacteriales</taxon>
        <taxon>Clostridiaceae</taxon>
        <taxon>Isachenkonia</taxon>
    </lineage>
</organism>
<dbReference type="RefSeq" id="WP_160720794.1">
    <property type="nucleotide sequence ID" value="NZ_SUMG01000007.1"/>
</dbReference>
<reference evidence="2 3" key="1">
    <citation type="submission" date="2019-04" db="EMBL/GenBank/DDBJ databases">
        <title>Isachenkonia alkalipeptolytica gen. nov. sp. nov. a new anaerobic, alkiliphilic organothrophic bacterium capable to reduce synthesized ferrihydrite isolated from a soda lake.</title>
        <authorList>
            <person name="Toshchakov S.V."/>
            <person name="Zavarzina D.G."/>
            <person name="Zhilina T.N."/>
            <person name="Kostrikina N.A."/>
            <person name="Kublanov I.V."/>
        </authorList>
    </citation>
    <scope>NUCLEOTIDE SEQUENCE [LARGE SCALE GENOMIC DNA]</scope>
    <source>
        <strain evidence="2 3">Z-1701</strain>
    </source>
</reference>
<keyword evidence="3" id="KW-1185">Reference proteome</keyword>
<keyword evidence="1" id="KW-1133">Transmembrane helix</keyword>
<keyword evidence="1" id="KW-0812">Transmembrane</keyword>
<feature type="transmembrane region" description="Helical" evidence="1">
    <location>
        <begin position="22"/>
        <end position="43"/>
    </location>
</feature>
<evidence type="ECO:0000313" key="2">
    <source>
        <dbReference type="EMBL" id="NBG88337.1"/>
    </source>
</evidence>
<accession>A0AA43XKF1</accession>
<evidence type="ECO:0000256" key="1">
    <source>
        <dbReference type="SAM" id="Phobius"/>
    </source>
</evidence>
<sequence length="88" mass="9918">MHCIFIESGWTMGNKKSIFENLALLTYLGVAMIVPIALTLFAGRWLDERLGTGPLFLFIMVVIGTLAAFRNLYKIGTRDLPKRKGRDD</sequence>
<keyword evidence="1" id="KW-0472">Membrane</keyword>